<comment type="caution">
    <text evidence="6">The sequence shown here is derived from an EMBL/GenBank/DDBJ whole genome shotgun (WGS) entry which is preliminary data.</text>
</comment>
<evidence type="ECO:0000313" key="6">
    <source>
        <dbReference type="EMBL" id="POI36087.1"/>
    </source>
</evidence>
<evidence type="ECO:0000256" key="3">
    <source>
        <dbReference type="ARBA" id="ARBA00022833"/>
    </source>
</evidence>
<dbReference type="Gene3D" id="3.30.40.10">
    <property type="entry name" value="Zinc/RING finger domain, C3HC4 (zinc finger)"/>
    <property type="match status" value="1"/>
</dbReference>
<evidence type="ECO:0000259" key="5">
    <source>
        <dbReference type="PROSITE" id="PS50089"/>
    </source>
</evidence>
<gene>
    <name evidence="6" type="ORF">CIB84_000160</name>
</gene>
<dbReference type="InterPro" id="IPR001841">
    <property type="entry name" value="Znf_RING"/>
</dbReference>
<proteinExistence type="predicted"/>
<keyword evidence="7" id="KW-1185">Reference proteome</keyword>
<dbReference type="EMBL" id="PPHD01000051">
    <property type="protein sequence ID" value="POI36087.1"/>
    <property type="molecule type" value="Genomic_DNA"/>
</dbReference>
<dbReference type="GO" id="GO:0008270">
    <property type="term" value="F:zinc ion binding"/>
    <property type="evidence" value="ECO:0007669"/>
    <property type="project" value="UniProtKB-KW"/>
</dbReference>
<dbReference type="AlphaFoldDB" id="A0A2P4TI90"/>
<evidence type="ECO:0000313" key="7">
    <source>
        <dbReference type="Proteomes" id="UP000237246"/>
    </source>
</evidence>
<evidence type="ECO:0000256" key="1">
    <source>
        <dbReference type="ARBA" id="ARBA00022723"/>
    </source>
</evidence>
<dbReference type="Proteomes" id="UP000237246">
    <property type="component" value="Unassembled WGS sequence"/>
</dbReference>
<protein>
    <recommendedName>
        <fullName evidence="5">RING-type domain-containing protein</fullName>
    </recommendedName>
</protein>
<evidence type="ECO:0000256" key="2">
    <source>
        <dbReference type="ARBA" id="ARBA00022771"/>
    </source>
</evidence>
<dbReference type="PANTHER" id="PTHR14991">
    <property type="entry name" value="RING FINGER PROTEIN 32"/>
    <property type="match status" value="1"/>
</dbReference>
<dbReference type="InterPro" id="IPR013083">
    <property type="entry name" value="Znf_RING/FYVE/PHD"/>
</dbReference>
<keyword evidence="2 4" id="KW-0863">Zinc-finger</keyword>
<dbReference type="SMART" id="SM00184">
    <property type="entry name" value="RING"/>
    <property type="match status" value="1"/>
</dbReference>
<feature type="non-terminal residue" evidence="6">
    <location>
        <position position="1"/>
    </location>
</feature>
<name>A0A2P4TI90_BAMTH</name>
<sequence length="295" mass="33272">GLASEREGIAVSAVALQDHIIHSHQLQDLSLAAPFKSRSRHNMNIYRGVKKGMVKAVVDTGLQKMSTHPKNKEDDEKEYVLDPNPPRLILAQKLGLAEPPSLPLTAEEWAKIKQRSIQHGDSIQPCAICKEEFALQPQVTLRRLKIVFSVFSFVKQVLLSCSHVFHKVQQISNRLLSSYDINLDDFLSKIDSSIAACRGAFQQLEGEEILLSENDWEKIQMQAFRQEIVDCPICIMPLSPTAHPTCNPFSPQTVLLSCSHLFHHTCLEAFEEFSLGVQHICPLCRSYYQKKALKC</sequence>
<reference evidence="6 7" key="1">
    <citation type="submission" date="2018-01" db="EMBL/GenBank/DDBJ databases">
        <title>Comparison of the Chinese Bamboo Partridge and Red Junglefowl genome sequences highlights the importance of demography in genome evolution.</title>
        <authorList>
            <person name="Tiley G.P."/>
            <person name="Kimball R.T."/>
            <person name="Braun E.L."/>
            <person name="Burleigh J.G."/>
        </authorList>
    </citation>
    <scope>NUCLEOTIDE SEQUENCE [LARGE SCALE GENOMIC DNA]</scope>
    <source>
        <strain evidence="6">RTK389</strain>
        <tissue evidence="6">Blood</tissue>
    </source>
</reference>
<feature type="domain" description="RING-type" evidence="5">
    <location>
        <begin position="231"/>
        <end position="285"/>
    </location>
</feature>
<dbReference type="CDD" id="cd16678">
    <property type="entry name" value="RING-H2_RNF32_rpt2"/>
    <property type="match status" value="1"/>
</dbReference>
<evidence type="ECO:0000256" key="4">
    <source>
        <dbReference type="PROSITE-ProRule" id="PRU00175"/>
    </source>
</evidence>
<accession>A0A2P4TI90</accession>
<dbReference type="OrthoDB" id="8062037at2759"/>
<keyword evidence="3" id="KW-0862">Zinc</keyword>
<dbReference type="InterPro" id="IPR042862">
    <property type="entry name" value="RNF32"/>
</dbReference>
<dbReference type="SUPFAM" id="SSF57850">
    <property type="entry name" value="RING/U-box"/>
    <property type="match status" value="1"/>
</dbReference>
<dbReference type="PROSITE" id="PS50089">
    <property type="entry name" value="ZF_RING_2"/>
    <property type="match status" value="1"/>
</dbReference>
<keyword evidence="1" id="KW-0479">Metal-binding</keyword>
<organism evidence="6 7">
    <name type="scientific">Bambusicola thoracicus</name>
    <name type="common">Chinese bamboo-partridge</name>
    <name type="synonym">Perdix thoracica</name>
    <dbReference type="NCBI Taxonomy" id="9083"/>
    <lineage>
        <taxon>Eukaryota</taxon>
        <taxon>Metazoa</taxon>
        <taxon>Chordata</taxon>
        <taxon>Craniata</taxon>
        <taxon>Vertebrata</taxon>
        <taxon>Euteleostomi</taxon>
        <taxon>Archelosauria</taxon>
        <taxon>Archosauria</taxon>
        <taxon>Dinosauria</taxon>
        <taxon>Saurischia</taxon>
        <taxon>Theropoda</taxon>
        <taxon>Coelurosauria</taxon>
        <taxon>Aves</taxon>
        <taxon>Neognathae</taxon>
        <taxon>Galloanserae</taxon>
        <taxon>Galliformes</taxon>
        <taxon>Phasianidae</taxon>
        <taxon>Perdicinae</taxon>
        <taxon>Bambusicola</taxon>
    </lineage>
</organism>
<dbReference type="PANTHER" id="PTHR14991:SF0">
    <property type="entry name" value="RING FINGER PROTEIN 32"/>
    <property type="match status" value="1"/>
</dbReference>